<protein>
    <submittedName>
        <fullName evidence="9">Peptidase M42</fullName>
    </submittedName>
</protein>
<dbReference type="PANTHER" id="PTHR32481:SF7">
    <property type="entry name" value="AMINOPEPTIDASE YHFE-RELATED"/>
    <property type="match status" value="1"/>
</dbReference>
<feature type="binding site" evidence="8">
    <location>
        <position position="198"/>
    </location>
    <ligand>
        <name>Zn(2+)</name>
        <dbReference type="ChEBI" id="CHEBI:29105"/>
        <label>1</label>
    </ligand>
</feature>
<dbReference type="InterPro" id="IPR051464">
    <property type="entry name" value="Peptidase_M42_aminopept"/>
</dbReference>
<feature type="binding site" evidence="8">
    <location>
        <position position="253"/>
    </location>
    <ligand>
        <name>Zn(2+)</name>
        <dbReference type="ChEBI" id="CHEBI:29105"/>
        <label>1</label>
    </ligand>
</feature>
<dbReference type="OrthoDB" id="361940at2"/>
<keyword evidence="4 8" id="KW-0479">Metal-binding</keyword>
<dbReference type="GO" id="GO:0004177">
    <property type="term" value="F:aminopeptidase activity"/>
    <property type="evidence" value="ECO:0007669"/>
    <property type="project" value="UniProtKB-UniRule"/>
</dbReference>
<organism evidence="9 10">
    <name type="scientific">Sellimonas intestinalis</name>
    <dbReference type="NCBI Taxonomy" id="1653434"/>
    <lineage>
        <taxon>Bacteria</taxon>
        <taxon>Bacillati</taxon>
        <taxon>Bacillota</taxon>
        <taxon>Clostridia</taxon>
        <taxon>Lachnospirales</taxon>
        <taxon>Lachnospiraceae</taxon>
        <taxon>Sellimonas</taxon>
    </lineage>
</organism>
<gene>
    <name evidence="9" type="ORF">DW016_07000</name>
</gene>
<feature type="binding site" evidence="8">
    <location>
        <position position="81"/>
    </location>
    <ligand>
        <name>Zn(2+)</name>
        <dbReference type="ChEBI" id="CHEBI:29105"/>
        <label>1</label>
    </ligand>
</feature>
<evidence type="ECO:0000256" key="5">
    <source>
        <dbReference type="ARBA" id="ARBA00022801"/>
    </source>
</evidence>
<dbReference type="EMBL" id="QVLX01000003">
    <property type="protein sequence ID" value="RGE88063.1"/>
    <property type="molecule type" value="Genomic_DNA"/>
</dbReference>
<keyword evidence="10" id="KW-1185">Reference proteome</keyword>
<evidence type="ECO:0000256" key="8">
    <source>
        <dbReference type="PIRSR" id="PIRSR001123-2"/>
    </source>
</evidence>
<evidence type="ECO:0000256" key="2">
    <source>
        <dbReference type="ARBA" id="ARBA00022438"/>
    </source>
</evidence>
<dbReference type="InterPro" id="IPR023367">
    <property type="entry name" value="Peptidase_M42_dom2"/>
</dbReference>
<evidence type="ECO:0000256" key="1">
    <source>
        <dbReference type="ARBA" id="ARBA00006272"/>
    </source>
</evidence>
<keyword evidence="3" id="KW-0645">Protease</keyword>
<accession>A0A3E3K3F9</accession>
<evidence type="ECO:0000256" key="6">
    <source>
        <dbReference type="PIRNR" id="PIRNR001123"/>
    </source>
</evidence>
<dbReference type="Pfam" id="PF05343">
    <property type="entry name" value="Peptidase_M42"/>
    <property type="match status" value="1"/>
</dbReference>
<evidence type="ECO:0000256" key="7">
    <source>
        <dbReference type="PIRSR" id="PIRSR001123-1"/>
    </source>
</evidence>
<feature type="binding site" evidence="8">
    <location>
        <position position="198"/>
    </location>
    <ligand>
        <name>Zn(2+)</name>
        <dbReference type="ChEBI" id="CHEBI:29105"/>
        <label>2</label>
    </ligand>
</feature>
<feature type="binding site" evidence="8">
    <location>
        <position position="233"/>
    </location>
    <ligand>
        <name>Zn(2+)</name>
        <dbReference type="ChEBI" id="CHEBI:29105"/>
        <label>2</label>
    </ligand>
</feature>
<dbReference type="Proteomes" id="UP000261080">
    <property type="component" value="Unassembled WGS sequence"/>
</dbReference>
<dbReference type="GO" id="GO:0006508">
    <property type="term" value="P:proteolysis"/>
    <property type="evidence" value="ECO:0007669"/>
    <property type="project" value="UniProtKB-KW"/>
</dbReference>
<comment type="caution">
    <text evidence="9">The sequence shown here is derived from an EMBL/GenBank/DDBJ whole genome shotgun (WGS) entry which is preliminary data.</text>
</comment>
<dbReference type="SUPFAM" id="SSF101821">
    <property type="entry name" value="Aminopeptidase/glucanase lid domain"/>
    <property type="match status" value="1"/>
</dbReference>
<keyword evidence="2" id="KW-0031">Aminopeptidase</keyword>
<evidence type="ECO:0000256" key="3">
    <source>
        <dbReference type="ARBA" id="ARBA00022670"/>
    </source>
</evidence>
<dbReference type="InterPro" id="IPR008007">
    <property type="entry name" value="Peptidase_M42"/>
</dbReference>
<keyword evidence="5" id="KW-0378">Hydrolase</keyword>
<dbReference type="Gene3D" id="3.40.630.10">
    <property type="entry name" value="Zn peptidases"/>
    <property type="match status" value="1"/>
</dbReference>
<dbReference type="SUPFAM" id="SSF53187">
    <property type="entry name" value="Zn-dependent exopeptidases"/>
    <property type="match status" value="1"/>
</dbReference>
<comment type="similarity">
    <text evidence="1 6">Belongs to the peptidase M42 family.</text>
</comment>
<dbReference type="Gene3D" id="2.40.30.40">
    <property type="entry name" value="Peptidase M42, domain 2"/>
    <property type="match status" value="1"/>
</dbReference>
<dbReference type="PANTHER" id="PTHR32481">
    <property type="entry name" value="AMINOPEPTIDASE"/>
    <property type="match status" value="1"/>
</dbReference>
<evidence type="ECO:0000313" key="9">
    <source>
        <dbReference type="EMBL" id="RGE88063.1"/>
    </source>
</evidence>
<feature type="active site" description="Proton acceptor" evidence="7">
    <location>
        <position position="232"/>
    </location>
</feature>
<sequence>MEPYLSWILEKLQELTAIDSPSGYTHRVSAYLMEEYWKMGYEPVSTQKGGVLVTLGGGKAKEVQDQSEPSRQEGAILTAAHVDTLGAVVAEVKVNGRLRLSPIGAVSAHILETENCRVCTRFGEVYEGTCQLVNASYHVNGEFNQIVRNYQNIEIVLDEDVASAEDVKKLGIDNGDYVCFDPVTKITKSGYIKSRFLDDKLSAAILMGYAKYLKETGKTPKRKVYQYFTVFEEIGHGASASVQADVTDVLSVDMGCVGEGLSCTEKEVSICTKDSGGPYHYGLTTELVKAAREAGVSYALDVYPFYTSDVEATLKSGYDVRHALIGPGVYASHGYERSHVDGVKNTFHLLCAYLGTK</sequence>
<name>A0A3E3K3F9_9FIRM</name>
<dbReference type="GO" id="GO:0046872">
    <property type="term" value="F:metal ion binding"/>
    <property type="evidence" value="ECO:0007669"/>
    <property type="project" value="UniProtKB-UniRule"/>
</dbReference>
<evidence type="ECO:0000313" key="10">
    <source>
        <dbReference type="Proteomes" id="UP000261080"/>
    </source>
</evidence>
<dbReference type="PIRSF" id="PIRSF001123">
    <property type="entry name" value="PepA_GA"/>
    <property type="match status" value="1"/>
</dbReference>
<dbReference type="CDD" id="cd05657">
    <property type="entry name" value="M42_glucanase_like"/>
    <property type="match status" value="1"/>
</dbReference>
<reference evidence="9 10" key="1">
    <citation type="submission" date="2018-08" db="EMBL/GenBank/DDBJ databases">
        <title>A genome reference for cultivated species of the human gut microbiota.</title>
        <authorList>
            <person name="Zou Y."/>
            <person name="Xue W."/>
            <person name="Luo G."/>
        </authorList>
    </citation>
    <scope>NUCLEOTIDE SEQUENCE [LARGE SCALE GENOMIC DNA]</scope>
    <source>
        <strain evidence="9 10">AF37-2AT</strain>
    </source>
</reference>
<dbReference type="AlphaFoldDB" id="A0A3E3K3F9"/>
<evidence type="ECO:0000256" key="4">
    <source>
        <dbReference type="ARBA" id="ARBA00022723"/>
    </source>
</evidence>
<proteinExistence type="inferred from homology"/>
<comment type="cofactor">
    <cofactor evidence="8">
        <name>a divalent metal cation</name>
        <dbReference type="ChEBI" id="CHEBI:60240"/>
    </cofactor>
    <text evidence="8">Binds 2 divalent metal cations per subunit.</text>
</comment>